<dbReference type="Gene3D" id="1.10.472.10">
    <property type="entry name" value="Cyclin-like"/>
    <property type="match status" value="2"/>
</dbReference>
<name>A0A8J2SCT6_9STRA</name>
<dbReference type="InterPro" id="IPR043198">
    <property type="entry name" value="Cyclin/Ssn8"/>
</dbReference>
<organism evidence="1 2">
    <name type="scientific">Pelagomonas calceolata</name>
    <dbReference type="NCBI Taxonomy" id="35677"/>
    <lineage>
        <taxon>Eukaryota</taxon>
        <taxon>Sar</taxon>
        <taxon>Stramenopiles</taxon>
        <taxon>Ochrophyta</taxon>
        <taxon>Pelagophyceae</taxon>
        <taxon>Pelagomonadales</taxon>
        <taxon>Pelagomonadaceae</taxon>
        <taxon>Pelagomonas</taxon>
    </lineage>
</organism>
<comment type="caution">
    <text evidence="1">The sequence shown here is derived from an EMBL/GenBank/DDBJ whole genome shotgun (WGS) entry which is preliminary data.</text>
</comment>
<evidence type="ECO:0000313" key="1">
    <source>
        <dbReference type="EMBL" id="CAH0365204.1"/>
    </source>
</evidence>
<evidence type="ECO:0000313" key="2">
    <source>
        <dbReference type="Proteomes" id="UP000789595"/>
    </source>
</evidence>
<dbReference type="OrthoDB" id="25002at2759"/>
<gene>
    <name evidence="1" type="ORF">PECAL_1P16300</name>
</gene>
<dbReference type="EMBL" id="CAKKNE010000001">
    <property type="protein sequence ID" value="CAH0365204.1"/>
    <property type="molecule type" value="Genomic_DNA"/>
</dbReference>
<proteinExistence type="predicted"/>
<protein>
    <recommendedName>
        <fullName evidence="3">Cyclin N-terminal domain-containing protein</fullName>
    </recommendedName>
</protein>
<sequence>MAEHLDTTKDLLVAAARLRYAPETAQKCVLLHHRLQGVEPKSAVAAASLFLAGKADEQPRRVRDVLNAVAPAGGVKDLDEAYHDAKADLVDAEQAALRELCFDASMETPLALALALAHALTLRPATAQLALCLANDALFSAACRAARPVAVAAAAVDVAREAASDPGTGAVTTGWARRFGAADADVAAARDVILDVVEAAAERRRKAAG</sequence>
<dbReference type="Proteomes" id="UP000789595">
    <property type="component" value="Unassembled WGS sequence"/>
</dbReference>
<dbReference type="GO" id="GO:0006357">
    <property type="term" value="P:regulation of transcription by RNA polymerase II"/>
    <property type="evidence" value="ECO:0007669"/>
    <property type="project" value="InterPro"/>
</dbReference>
<dbReference type="GO" id="GO:0016538">
    <property type="term" value="F:cyclin-dependent protein serine/threonine kinase regulator activity"/>
    <property type="evidence" value="ECO:0007669"/>
    <property type="project" value="InterPro"/>
</dbReference>
<keyword evidence="2" id="KW-1185">Reference proteome</keyword>
<dbReference type="AlphaFoldDB" id="A0A8J2SCT6"/>
<dbReference type="PANTHER" id="PTHR10026">
    <property type="entry name" value="CYCLIN"/>
    <property type="match status" value="1"/>
</dbReference>
<accession>A0A8J2SCT6</accession>
<dbReference type="InterPro" id="IPR036915">
    <property type="entry name" value="Cyclin-like_sf"/>
</dbReference>
<evidence type="ECO:0008006" key="3">
    <source>
        <dbReference type="Google" id="ProtNLM"/>
    </source>
</evidence>
<dbReference type="SUPFAM" id="SSF47954">
    <property type="entry name" value="Cyclin-like"/>
    <property type="match status" value="1"/>
</dbReference>
<reference evidence="1" key="1">
    <citation type="submission" date="2021-11" db="EMBL/GenBank/DDBJ databases">
        <authorList>
            <consortium name="Genoscope - CEA"/>
            <person name="William W."/>
        </authorList>
    </citation>
    <scope>NUCLEOTIDE SEQUENCE</scope>
</reference>